<dbReference type="Proteomes" id="UP000235786">
    <property type="component" value="Unassembled WGS sequence"/>
</dbReference>
<evidence type="ECO:0000256" key="1">
    <source>
        <dbReference type="SAM" id="MobiDB-lite"/>
    </source>
</evidence>
<dbReference type="PANTHER" id="PTHR35394:SF5">
    <property type="entry name" value="DUF3176 DOMAIN-CONTAINING PROTEIN"/>
    <property type="match status" value="1"/>
</dbReference>
<sequence length="684" mass="73823">MESNAAAQEHLISPSPSPTQRKPVQTNQSEPRIVDDDGSVSSIRGDSQTLSVSEADIQKHQPKVNYQTAGYHTVGLGEDKHVPPSSDEWNTFVRLLQDWWLTELLGLVLSVLAFAAIVITLTHFDGHALPDWRYHISLNTFLALFITIATAGLMIGISEGLSQQKWIWFMHIKRPLADFQKHDDASHGGILSGSKLLWTLKGRNLTSIGVLVSILSVAISPITQQIIAYPTRLIPLPAGQSVASVGRSTSWDAKAISPANTADGSYDIDQPTRLALLSGMWAAPDVTILPVSPICSTANCTFPVYNSLALCSSVANVTDYLTVKPTAYSSNMSLPNGIWFEPDAFSLYIQTQTTQESFENGITAIPNPINSTSLAFKNFSDNQASVVLDFFVLYEKALTVPGAPSNDSEIFAYRAIEILFYWCVNSYSTNVTAGNARTELIPSSSNVVSAGDADTSEGDPNPESPIVLGTKNDPTEYTVDWNAADVLTFYLLDNLGTGNFSQAPSEDTPPGAQVSLGFTTEGAQVISYAVLPAGMGPVLTPAGLADEDAANFEAIQNLTTNLATSLTNTMRSQPYSGDPALGTALISQSYVKIKWEWLIFLALVEVLSIIFLAATIIATKREKVAILKSSSLASMCALSEESKNYIGAIKGRGEILDKASALEVRLEEDGRDSWKLVMDNSSAY</sequence>
<feature type="transmembrane region" description="Helical" evidence="2">
    <location>
        <begin position="104"/>
        <end position="124"/>
    </location>
</feature>
<dbReference type="PANTHER" id="PTHR35394">
    <property type="entry name" value="DUF3176 DOMAIN-CONTAINING PROTEIN"/>
    <property type="match status" value="1"/>
</dbReference>
<feature type="transmembrane region" description="Helical" evidence="2">
    <location>
        <begin position="205"/>
        <end position="223"/>
    </location>
</feature>
<dbReference type="OrthoDB" id="5376804at2759"/>
<reference evidence="3 4" key="1">
    <citation type="submission" date="2016-04" db="EMBL/GenBank/DDBJ databases">
        <title>A degradative enzymes factory behind the ericoid mycorrhizal symbiosis.</title>
        <authorList>
            <consortium name="DOE Joint Genome Institute"/>
            <person name="Martino E."/>
            <person name="Morin E."/>
            <person name="Grelet G."/>
            <person name="Kuo A."/>
            <person name="Kohler A."/>
            <person name="Daghino S."/>
            <person name="Barry K."/>
            <person name="Choi C."/>
            <person name="Cichocki N."/>
            <person name="Clum A."/>
            <person name="Copeland A."/>
            <person name="Hainaut M."/>
            <person name="Haridas S."/>
            <person name="Labutti K."/>
            <person name="Lindquist E."/>
            <person name="Lipzen A."/>
            <person name="Khouja H.-R."/>
            <person name="Murat C."/>
            <person name="Ohm R."/>
            <person name="Olson A."/>
            <person name="Spatafora J."/>
            <person name="Veneault-Fourrey C."/>
            <person name="Henrissat B."/>
            <person name="Grigoriev I."/>
            <person name="Martin F."/>
            <person name="Perotto S."/>
        </authorList>
    </citation>
    <scope>NUCLEOTIDE SEQUENCE [LARGE SCALE GENOMIC DNA]</scope>
    <source>
        <strain evidence="3 4">F</strain>
    </source>
</reference>
<feature type="transmembrane region" description="Helical" evidence="2">
    <location>
        <begin position="136"/>
        <end position="157"/>
    </location>
</feature>
<feature type="transmembrane region" description="Helical" evidence="2">
    <location>
        <begin position="597"/>
        <end position="618"/>
    </location>
</feature>
<keyword evidence="4" id="KW-1185">Reference proteome</keyword>
<organism evidence="3 4">
    <name type="scientific">Hyaloscypha variabilis (strain UAMH 11265 / GT02V1 / F)</name>
    <name type="common">Meliniomyces variabilis</name>
    <dbReference type="NCBI Taxonomy" id="1149755"/>
    <lineage>
        <taxon>Eukaryota</taxon>
        <taxon>Fungi</taxon>
        <taxon>Dikarya</taxon>
        <taxon>Ascomycota</taxon>
        <taxon>Pezizomycotina</taxon>
        <taxon>Leotiomycetes</taxon>
        <taxon>Helotiales</taxon>
        <taxon>Hyaloscyphaceae</taxon>
        <taxon>Hyaloscypha</taxon>
        <taxon>Hyaloscypha variabilis</taxon>
    </lineage>
</organism>
<accession>A0A2J6R1N2</accession>
<name>A0A2J6R1N2_HYAVF</name>
<proteinExistence type="predicted"/>
<protein>
    <submittedName>
        <fullName evidence="3">Uncharacterized protein</fullName>
    </submittedName>
</protein>
<keyword evidence="2" id="KW-0812">Transmembrane</keyword>
<dbReference type="EMBL" id="KZ613959">
    <property type="protein sequence ID" value="PMD32389.1"/>
    <property type="molecule type" value="Genomic_DNA"/>
</dbReference>
<evidence type="ECO:0000313" key="3">
    <source>
        <dbReference type="EMBL" id="PMD32389.1"/>
    </source>
</evidence>
<dbReference type="STRING" id="1149755.A0A2J6R1N2"/>
<dbReference type="InterPro" id="IPR021514">
    <property type="entry name" value="DUF3176"/>
</dbReference>
<keyword evidence="2" id="KW-0472">Membrane</keyword>
<dbReference type="AlphaFoldDB" id="A0A2J6R1N2"/>
<feature type="compositionally biased region" description="Polar residues" evidence="1">
    <location>
        <begin position="18"/>
        <end position="30"/>
    </location>
</feature>
<keyword evidence="2" id="KW-1133">Transmembrane helix</keyword>
<evidence type="ECO:0000313" key="4">
    <source>
        <dbReference type="Proteomes" id="UP000235786"/>
    </source>
</evidence>
<evidence type="ECO:0000256" key="2">
    <source>
        <dbReference type="SAM" id="Phobius"/>
    </source>
</evidence>
<feature type="region of interest" description="Disordered" evidence="1">
    <location>
        <begin position="445"/>
        <end position="471"/>
    </location>
</feature>
<gene>
    <name evidence="3" type="ORF">L207DRAFT_640180</name>
</gene>
<feature type="region of interest" description="Disordered" evidence="1">
    <location>
        <begin position="1"/>
        <end position="46"/>
    </location>
</feature>
<dbReference type="Pfam" id="PF11374">
    <property type="entry name" value="DUF3176"/>
    <property type="match status" value="1"/>
</dbReference>